<name>A0A8S5QM64_9CAUD</name>
<sequence length="100" mass="11083">MVGPVPILTTTRRGNSPAAVFLNGLISTPLERNDFVKTVDELKQEFVEHIATLDKSEMSMYDLSNYADLLRKADELFAPSYAEMIANGAFAPFGGNQRKE</sequence>
<organism evidence="1">
    <name type="scientific">Siphoviridae sp. ctVCm11</name>
    <dbReference type="NCBI Taxonomy" id="2826358"/>
    <lineage>
        <taxon>Viruses</taxon>
        <taxon>Duplodnaviria</taxon>
        <taxon>Heunggongvirae</taxon>
        <taxon>Uroviricota</taxon>
        <taxon>Caudoviricetes</taxon>
    </lineage>
</organism>
<reference evidence="1" key="1">
    <citation type="journal article" date="2021" name="Proc. Natl. Acad. Sci. U.S.A.">
        <title>A Catalog of Tens of Thousands of Viruses from Human Metagenomes Reveals Hidden Associations with Chronic Diseases.</title>
        <authorList>
            <person name="Tisza M.J."/>
            <person name="Buck C.B."/>
        </authorList>
    </citation>
    <scope>NUCLEOTIDE SEQUENCE</scope>
    <source>
        <strain evidence="1">CtVCm11</strain>
    </source>
</reference>
<proteinExistence type="predicted"/>
<evidence type="ECO:0000313" key="1">
    <source>
        <dbReference type="EMBL" id="DAE19853.1"/>
    </source>
</evidence>
<protein>
    <submittedName>
        <fullName evidence="1">Uncharacterized protein</fullName>
    </submittedName>
</protein>
<dbReference type="EMBL" id="BK015688">
    <property type="protein sequence ID" value="DAE19853.1"/>
    <property type="molecule type" value="Genomic_DNA"/>
</dbReference>
<accession>A0A8S5QM64</accession>